<gene>
    <name evidence="2" type="ORF">DSL72_008509</name>
</gene>
<organism evidence="2 3">
    <name type="scientific">Monilinia vaccinii-corymbosi</name>
    <dbReference type="NCBI Taxonomy" id="61207"/>
    <lineage>
        <taxon>Eukaryota</taxon>
        <taxon>Fungi</taxon>
        <taxon>Dikarya</taxon>
        <taxon>Ascomycota</taxon>
        <taxon>Pezizomycotina</taxon>
        <taxon>Leotiomycetes</taxon>
        <taxon>Helotiales</taxon>
        <taxon>Sclerotiniaceae</taxon>
        <taxon>Monilinia</taxon>
    </lineage>
</organism>
<feature type="region of interest" description="Disordered" evidence="1">
    <location>
        <begin position="74"/>
        <end position="174"/>
    </location>
</feature>
<feature type="compositionally biased region" description="Polar residues" evidence="1">
    <location>
        <begin position="153"/>
        <end position="162"/>
    </location>
</feature>
<accession>A0A8A3PKY3</accession>
<protein>
    <submittedName>
        <fullName evidence="2">Uncharacterized protein</fullName>
    </submittedName>
</protein>
<evidence type="ECO:0000313" key="2">
    <source>
        <dbReference type="EMBL" id="QSZ35639.1"/>
    </source>
</evidence>
<evidence type="ECO:0000256" key="1">
    <source>
        <dbReference type="SAM" id="MobiDB-lite"/>
    </source>
</evidence>
<keyword evidence="3" id="KW-1185">Reference proteome</keyword>
<feature type="compositionally biased region" description="Basic and acidic residues" evidence="1">
    <location>
        <begin position="91"/>
        <end position="147"/>
    </location>
</feature>
<feature type="compositionally biased region" description="Basic and acidic residues" evidence="1">
    <location>
        <begin position="164"/>
        <end position="174"/>
    </location>
</feature>
<name>A0A8A3PKY3_9HELO</name>
<sequence>MPPNPRAAAPKIDNNTLVGNAIGKQIDIASDFKLIWNKLDQVRLAQDMGVGSTNAASKRFKRWVVWIEKSAQLNGDAEDTTDTVDKAGPIRKSEGKKIDYDRKNEIKREGSLSESAKKEDGKEGNVGKRMKTEDGELTDKDQEKQEFPRTTARMFSNMNPKTVYQDREAVEQGQ</sequence>
<dbReference type="EMBL" id="CP063409">
    <property type="protein sequence ID" value="QSZ35639.1"/>
    <property type="molecule type" value="Genomic_DNA"/>
</dbReference>
<proteinExistence type="predicted"/>
<evidence type="ECO:0000313" key="3">
    <source>
        <dbReference type="Proteomes" id="UP000672032"/>
    </source>
</evidence>
<reference evidence="2" key="1">
    <citation type="submission" date="2020-10" db="EMBL/GenBank/DDBJ databases">
        <title>Genome Sequence of Monilinia vaccinii-corymbosi Sheds Light on Mummy Berry Disease Infection of Blueberry and Mating Type.</title>
        <authorList>
            <person name="Yow A.G."/>
            <person name="Zhang Y."/>
            <person name="Bansal K."/>
            <person name="Eacker S.M."/>
            <person name="Sullivan S."/>
            <person name="Liachko I."/>
            <person name="Cubeta M.A."/>
            <person name="Rollins J.A."/>
            <person name="Ashrafi H."/>
        </authorList>
    </citation>
    <scope>NUCLEOTIDE SEQUENCE</scope>
    <source>
        <strain evidence="2">RL-1</strain>
    </source>
</reference>
<dbReference type="AlphaFoldDB" id="A0A8A3PKY3"/>
<dbReference type="Proteomes" id="UP000672032">
    <property type="component" value="Chromosome 5"/>
</dbReference>
<dbReference type="OrthoDB" id="3465301at2759"/>